<organism evidence="1 2">
    <name type="scientific">Salinomyces thailandicus</name>
    <dbReference type="NCBI Taxonomy" id="706561"/>
    <lineage>
        <taxon>Eukaryota</taxon>
        <taxon>Fungi</taxon>
        <taxon>Dikarya</taxon>
        <taxon>Ascomycota</taxon>
        <taxon>Pezizomycotina</taxon>
        <taxon>Dothideomycetes</taxon>
        <taxon>Dothideomycetidae</taxon>
        <taxon>Mycosphaerellales</taxon>
        <taxon>Teratosphaeriaceae</taxon>
        <taxon>Salinomyces</taxon>
    </lineage>
</organism>
<comment type="caution">
    <text evidence="1">The sequence shown here is derived from an EMBL/GenBank/DDBJ whole genome shotgun (WGS) entry which is preliminary data.</text>
</comment>
<dbReference type="EMBL" id="NAJL01000049">
    <property type="protein sequence ID" value="TKA23927.1"/>
    <property type="molecule type" value="Genomic_DNA"/>
</dbReference>
<dbReference type="OrthoDB" id="3693960at2759"/>
<protein>
    <submittedName>
        <fullName evidence="1">Uncharacterized protein</fullName>
    </submittedName>
</protein>
<name>A0A4U0TPN2_9PEZI</name>
<dbReference type="Proteomes" id="UP000308549">
    <property type="component" value="Unassembled WGS sequence"/>
</dbReference>
<keyword evidence="2" id="KW-1185">Reference proteome</keyword>
<evidence type="ECO:0000313" key="2">
    <source>
        <dbReference type="Proteomes" id="UP000308549"/>
    </source>
</evidence>
<dbReference type="AlphaFoldDB" id="A0A4U0TPN2"/>
<evidence type="ECO:0000313" key="1">
    <source>
        <dbReference type="EMBL" id="TKA23927.1"/>
    </source>
</evidence>
<accession>A0A4U0TPN2</accession>
<proteinExistence type="predicted"/>
<reference evidence="1 2" key="1">
    <citation type="submission" date="2017-03" db="EMBL/GenBank/DDBJ databases">
        <title>Genomes of endolithic fungi from Antarctica.</title>
        <authorList>
            <person name="Coleine C."/>
            <person name="Masonjones S."/>
            <person name="Stajich J.E."/>
        </authorList>
    </citation>
    <scope>NUCLEOTIDE SEQUENCE [LARGE SCALE GENOMIC DNA]</scope>
    <source>
        <strain evidence="1 2">CCFEE 6315</strain>
    </source>
</reference>
<sequence length="275" mass="31113">MPTTEEQLSLSAYDLNLSRFSRPIPKNELTALALNEVAASRGRGFFFYLPSRECWKRTADEKILPASRAPGLTGRRYPSLLFMDYVWNEAAYRDFVREPHRGRYLKCNALINPPPDLTPLFAVQFVDTMRGVAYTTPVPSLILYATDVAYYLAGTDELEQTVGRWSRRWRPSGADPEARLNTAPFLWNATTAEAQQQKTTMERFKQTTIEALYDELVRRCVAEVDGIPATFEASELIHVVPRPSRPEPGIALGRTVLGNIDETAAELPRKRQKTS</sequence>
<gene>
    <name evidence="1" type="ORF">B0A50_06433</name>
</gene>